<organism evidence="1 2">
    <name type="scientific">Flavobacterium succinicans</name>
    <dbReference type="NCBI Taxonomy" id="29536"/>
    <lineage>
        <taxon>Bacteria</taxon>
        <taxon>Pseudomonadati</taxon>
        <taxon>Bacteroidota</taxon>
        <taxon>Flavobacteriia</taxon>
        <taxon>Flavobacteriales</taxon>
        <taxon>Flavobacteriaceae</taxon>
        <taxon>Flavobacterium</taxon>
    </lineage>
</organism>
<dbReference type="Proteomes" id="UP000182961">
    <property type="component" value="Unassembled WGS sequence"/>
</dbReference>
<keyword evidence="2" id="KW-1185">Reference proteome</keyword>
<dbReference type="EMBL" id="FOUT01000024">
    <property type="protein sequence ID" value="SFN57241.1"/>
    <property type="molecule type" value="Genomic_DNA"/>
</dbReference>
<evidence type="ECO:0000313" key="1">
    <source>
        <dbReference type="EMBL" id="SFN57241.1"/>
    </source>
</evidence>
<evidence type="ECO:0000313" key="2">
    <source>
        <dbReference type="Proteomes" id="UP000182961"/>
    </source>
</evidence>
<name>A0A1I5A3Y2_9FLAO</name>
<proteinExistence type="predicted"/>
<accession>A0A1I5A3Y2</accession>
<dbReference type="AlphaFoldDB" id="A0A1I5A3Y2"/>
<reference evidence="2" key="1">
    <citation type="submission" date="2016-10" db="EMBL/GenBank/DDBJ databases">
        <authorList>
            <person name="Varghese N."/>
            <person name="Submissions S."/>
        </authorList>
    </citation>
    <scope>NUCLEOTIDE SEQUENCE [LARGE SCALE GENOMIC DNA]</scope>
    <source>
        <strain evidence="2">DSM 4002</strain>
    </source>
</reference>
<protein>
    <submittedName>
        <fullName evidence="1">Uncharacterized protein</fullName>
    </submittedName>
</protein>
<sequence>MYQIQTIFKLSQLPSLLVACVKRGLFSRNYNLTANFSCFCISVCYFQLPHLLLVFCYLVPIFTLLFSKFLLSDSNFHVSNFHASVFRVSVFPLQFSHFCFSGFNFPASFGASNFHASALSISCGNKCLFSNGFLLRNFGFQLPLNVCGYAKCLLSPLH</sequence>
<gene>
    <name evidence="1" type="ORF">SAMN05444143_1245</name>
</gene>